<dbReference type="InterPro" id="IPR038219">
    <property type="entry name" value="Sep15/SelM_sf"/>
</dbReference>
<accession>A0ABD0TF38</accession>
<dbReference type="AlphaFoldDB" id="A0ABD0TF38"/>
<comment type="caution">
    <text evidence="7">The sequence shown here is derived from an EMBL/GenBank/DDBJ whole genome shotgun (WGS) entry which is preliminary data.</text>
</comment>
<name>A0ABD0TF38_LOXSC</name>
<dbReference type="PANTHER" id="PTHR13077">
    <property type="entry name" value="SELENOPROTEIN F"/>
    <property type="match status" value="1"/>
</dbReference>
<feature type="domain" description="Selenoprotein F/M" evidence="6">
    <location>
        <begin position="27"/>
        <end position="101"/>
    </location>
</feature>
<dbReference type="InterPro" id="IPR039992">
    <property type="entry name" value="Sep15_SelM"/>
</dbReference>
<evidence type="ECO:0000256" key="3">
    <source>
        <dbReference type="ARBA" id="ARBA00022933"/>
    </source>
</evidence>
<evidence type="ECO:0000256" key="4">
    <source>
        <dbReference type="ARBA" id="ARBA00040773"/>
    </source>
</evidence>
<evidence type="ECO:0000313" key="7">
    <source>
        <dbReference type="EMBL" id="KAL0841677.1"/>
    </source>
</evidence>
<evidence type="ECO:0000259" key="6">
    <source>
        <dbReference type="Pfam" id="PF08806"/>
    </source>
</evidence>
<sequence>MKLFSAVFLCALFTTLPAYEISDIVSARIESCRGCSLNRLPEVKKFIMEDAPFYERLEVKFITGAPPELVLLGEGDRELERLPLSQLGRQECNDLVKDKGFVKKAKKSDL</sequence>
<keyword evidence="2 5" id="KW-0732">Signal</keyword>
<dbReference type="InterPro" id="IPR014912">
    <property type="entry name" value="Sep15_SelM_dom"/>
</dbReference>
<dbReference type="PANTHER" id="PTHR13077:SF7">
    <property type="entry name" value="SELENOPROTEIN M"/>
    <property type="match status" value="1"/>
</dbReference>
<dbReference type="Pfam" id="PF08806">
    <property type="entry name" value="Sep15_SelM"/>
    <property type="match status" value="1"/>
</dbReference>
<evidence type="ECO:0000313" key="8">
    <source>
        <dbReference type="Proteomes" id="UP001549921"/>
    </source>
</evidence>
<evidence type="ECO:0000256" key="5">
    <source>
        <dbReference type="SAM" id="SignalP"/>
    </source>
</evidence>
<evidence type="ECO:0000256" key="1">
    <source>
        <dbReference type="ARBA" id="ARBA00005742"/>
    </source>
</evidence>
<gene>
    <name evidence="7" type="ORF">ABMA28_013951</name>
</gene>
<feature type="chain" id="PRO_5044869147" description="Selenoprotein M" evidence="5">
    <location>
        <begin position="19"/>
        <end position="110"/>
    </location>
</feature>
<keyword evidence="3" id="KW-0712">Selenocysteine</keyword>
<proteinExistence type="inferred from homology"/>
<comment type="similarity">
    <text evidence="1">Belongs to the selenoprotein M/F family.</text>
</comment>
<reference evidence="7 8" key="1">
    <citation type="submission" date="2024-06" db="EMBL/GenBank/DDBJ databases">
        <title>A chromosome-level genome assembly of beet webworm, Loxostege sticticalis.</title>
        <authorList>
            <person name="Zhang Y."/>
        </authorList>
    </citation>
    <scope>NUCLEOTIDE SEQUENCE [LARGE SCALE GENOMIC DNA]</scope>
    <source>
        <strain evidence="7">AQ028</strain>
        <tissue evidence="7">Male pupae</tissue>
    </source>
</reference>
<dbReference type="EMBL" id="JBEDNZ010000005">
    <property type="protein sequence ID" value="KAL0841677.1"/>
    <property type="molecule type" value="Genomic_DNA"/>
</dbReference>
<feature type="signal peptide" evidence="5">
    <location>
        <begin position="1"/>
        <end position="18"/>
    </location>
</feature>
<dbReference type="Proteomes" id="UP001549921">
    <property type="component" value="Unassembled WGS sequence"/>
</dbReference>
<protein>
    <recommendedName>
        <fullName evidence="4">Selenoprotein M</fullName>
    </recommendedName>
</protein>
<dbReference type="Gene3D" id="3.40.30.50">
    <property type="entry name" value="Sep15/SelM thioredoxin-like domain, active-site redox motif"/>
    <property type="match status" value="1"/>
</dbReference>
<dbReference type="InterPro" id="IPR036249">
    <property type="entry name" value="Thioredoxin-like_sf"/>
</dbReference>
<dbReference type="SUPFAM" id="SSF52833">
    <property type="entry name" value="Thioredoxin-like"/>
    <property type="match status" value="1"/>
</dbReference>
<organism evidence="7 8">
    <name type="scientific">Loxostege sticticalis</name>
    <name type="common">Beet webworm moth</name>
    <dbReference type="NCBI Taxonomy" id="481309"/>
    <lineage>
        <taxon>Eukaryota</taxon>
        <taxon>Metazoa</taxon>
        <taxon>Ecdysozoa</taxon>
        <taxon>Arthropoda</taxon>
        <taxon>Hexapoda</taxon>
        <taxon>Insecta</taxon>
        <taxon>Pterygota</taxon>
        <taxon>Neoptera</taxon>
        <taxon>Endopterygota</taxon>
        <taxon>Lepidoptera</taxon>
        <taxon>Glossata</taxon>
        <taxon>Ditrysia</taxon>
        <taxon>Pyraloidea</taxon>
        <taxon>Crambidae</taxon>
        <taxon>Pyraustinae</taxon>
        <taxon>Loxostege</taxon>
    </lineage>
</organism>
<evidence type="ECO:0000256" key="2">
    <source>
        <dbReference type="ARBA" id="ARBA00022729"/>
    </source>
</evidence>